<dbReference type="AlphaFoldDB" id="A0A926JRJ2"/>
<dbReference type="Gene3D" id="3.40.50.720">
    <property type="entry name" value="NAD(P)-binding Rossmann-like Domain"/>
    <property type="match status" value="1"/>
</dbReference>
<dbReference type="InterPro" id="IPR036291">
    <property type="entry name" value="NAD(P)-bd_dom_sf"/>
</dbReference>
<dbReference type="PANTHER" id="PTHR43431">
    <property type="entry name" value="OXIDOREDUCTASE, SHORT CHAIN DEHYDROGENASE/REDUCTASE FAMILY (AFU_ORTHOLOGUE AFUA_5G14000)"/>
    <property type="match status" value="1"/>
</dbReference>
<organism evidence="1 2">
    <name type="scientific">Sinomicrobium weinanense</name>
    <dbReference type="NCBI Taxonomy" id="2842200"/>
    <lineage>
        <taxon>Bacteria</taxon>
        <taxon>Pseudomonadati</taxon>
        <taxon>Bacteroidota</taxon>
        <taxon>Flavobacteriia</taxon>
        <taxon>Flavobacteriales</taxon>
        <taxon>Flavobacteriaceae</taxon>
        <taxon>Sinomicrobium</taxon>
    </lineage>
</organism>
<dbReference type="Pfam" id="PF00106">
    <property type="entry name" value="adh_short"/>
    <property type="match status" value="1"/>
</dbReference>
<dbReference type="PANTHER" id="PTHR43431:SF7">
    <property type="entry name" value="OXIDOREDUCTASE, SHORT CHAIN DEHYDROGENASE_REDUCTASE FAMILY (AFU_ORTHOLOGUE AFUA_5G14000)"/>
    <property type="match status" value="1"/>
</dbReference>
<keyword evidence="2" id="KW-1185">Reference proteome</keyword>
<gene>
    <name evidence="1" type="ORF">IBL28_08375</name>
</gene>
<name>A0A926JRJ2_9FLAO</name>
<evidence type="ECO:0000313" key="2">
    <source>
        <dbReference type="Proteomes" id="UP000653730"/>
    </source>
</evidence>
<dbReference type="SUPFAM" id="SSF51735">
    <property type="entry name" value="NAD(P)-binding Rossmann-fold domains"/>
    <property type="match status" value="1"/>
</dbReference>
<dbReference type="Proteomes" id="UP000653730">
    <property type="component" value="Unassembled WGS sequence"/>
</dbReference>
<dbReference type="InterPro" id="IPR002347">
    <property type="entry name" value="SDR_fam"/>
</dbReference>
<dbReference type="EMBL" id="JACVDC010000018">
    <property type="protein sequence ID" value="MBC9795978.1"/>
    <property type="molecule type" value="Genomic_DNA"/>
</dbReference>
<reference evidence="1 2" key="1">
    <citation type="submission" date="2020-09" db="EMBL/GenBank/DDBJ databases">
        <title>Sinomicrobium weinanense sp. nov., a halophilic bacteria isolated from saline-alkali soil.</title>
        <authorList>
            <person name="Wu P."/>
            <person name="Ren H."/>
            <person name="Mei Y."/>
            <person name="Liang Y."/>
            <person name="Chen Z."/>
        </authorList>
    </citation>
    <scope>NUCLEOTIDE SEQUENCE [LARGE SCALE GENOMIC DNA]</scope>
    <source>
        <strain evidence="1 2">FJxs</strain>
    </source>
</reference>
<evidence type="ECO:0000313" key="1">
    <source>
        <dbReference type="EMBL" id="MBC9795978.1"/>
    </source>
</evidence>
<sequence>MKKTMVIIGAGSGISLSVACLFLSRGFRVALVSRNVVKLKKQISGEGVYFFSADVTDEKDIGRAVTEIRETFNTIDVLHYNAAHIRNVEVFEETTAQLIEDFKVNAAGLLTCAQLFKEDLITSKGAILITGGGIGIYPNPQYASLSAGKAGLRNLAMSLKEALKGTGIYVGTLTINGYVTKGSALYDPDNIALQFWNMYQDGNVFEVRL</sequence>
<proteinExistence type="predicted"/>
<dbReference type="PROSITE" id="PS51257">
    <property type="entry name" value="PROKAR_LIPOPROTEIN"/>
    <property type="match status" value="1"/>
</dbReference>
<comment type="caution">
    <text evidence="1">The sequence shown here is derived from an EMBL/GenBank/DDBJ whole genome shotgun (WGS) entry which is preliminary data.</text>
</comment>
<dbReference type="RefSeq" id="WP_187965128.1">
    <property type="nucleotide sequence ID" value="NZ_JACVDC010000018.1"/>
</dbReference>
<accession>A0A926JRJ2</accession>
<protein>
    <submittedName>
        <fullName evidence="1">SDR family NAD(P)-dependent oxidoreductase</fullName>
    </submittedName>
</protein>